<dbReference type="VEuPathDB" id="VectorBase:CPIJ010729"/>
<dbReference type="GO" id="GO:0005615">
    <property type="term" value="C:extracellular space"/>
    <property type="evidence" value="ECO:0007669"/>
    <property type="project" value="TreeGrafter"/>
</dbReference>
<evidence type="ECO:0000313" key="6">
    <source>
        <dbReference type="EnsemblMetazoa" id="CPIJ010729-PA"/>
    </source>
</evidence>
<dbReference type="Proteomes" id="UP000002320">
    <property type="component" value="Unassembled WGS sequence"/>
</dbReference>
<evidence type="ECO:0000256" key="1">
    <source>
        <dbReference type="ARBA" id="ARBA00004613"/>
    </source>
</evidence>
<reference evidence="5" key="1">
    <citation type="submission" date="2007-03" db="EMBL/GenBank/DDBJ databases">
        <title>Annotation of Culex pipiens quinquefasciatus.</title>
        <authorList>
            <consortium name="The Broad Institute Genome Sequencing Platform"/>
            <person name="Atkinson P.W."/>
            <person name="Hemingway J."/>
            <person name="Christensen B.M."/>
            <person name="Higgs S."/>
            <person name="Kodira C."/>
            <person name="Hannick L."/>
            <person name="Megy K."/>
            <person name="O'Leary S."/>
            <person name="Pearson M."/>
            <person name="Haas B.J."/>
            <person name="Mauceli E."/>
            <person name="Wortman J.R."/>
            <person name="Lee N.H."/>
            <person name="Guigo R."/>
            <person name="Stanke M."/>
            <person name="Alvarado L."/>
            <person name="Amedeo P."/>
            <person name="Antoine C.H."/>
            <person name="Arensburger P."/>
            <person name="Bidwell S.L."/>
            <person name="Crawford M."/>
            <person name="Camaro F."/>
            <person name="Devon K."/>
            <person name="Engels R."/>
            <person name="Hammond M."/>
            <person name="Howarth C."/>
            <person name="Koehrsen M."/>
            <person name="Lawson D."/>
            <person name="Montgomery P."/>
            <person name="Nene V."/>
            <person name="Nusbaum C."/>
            <person name="Puiu D."/>
            <person name="Romero-Severson J."/>
            <person name="Severson D.W."/>
            <person name="Shumway M."/>
            <person name="Sisk P."/>
            <person name="Stolte C."/>
            <person name="Zeng Q."/>
            <person name="Eisenstadt E."/>
            <person name="Fraser-Liggett C."/>
            <person name="Strausberg R."/>
            <person name="Galagan J."/>
            <person name="Birren B."/>
            <person name="Collins F.H."/>
        </authorList>
    </citation>
    <scope>NUCLEOTIDE SEQUENCE [LARGE SCALE GENOMIC DNA]</scope>
    <source>
        <strain evidence="5">JHB</strain>
    </source>
</reference>
<keyword evidence="4" id="KW-0732">Signal</keyword>
<dbReference type="Pfam" id="PF01395">
    <property type="entry name" value="PBP_GOBP"/>
    <property type="match status" value="2"/>
</dbReference>
<dbReference type="Gene3D" id="1.10.238.20">
    <property type="entry name" value="Pheromone/general odorant binding protein domain"/>
    <property type="match status" value="2"/>
</dbReference>
<dbReference type="InParanoid" id="B0WU16"/>
<comment type="similarity">
    <text evidence="2">Belongs to the PBP/GOBP family.</text>
</comment>
<dbReference type="PANTHER" id="PTHR11857:SF42">
    <property type="entry name" value="GENERAL ODORANT-BINDING PROTEIN 19D-RELATED"/>
    <property type="match status" value="1"/>
</dbReference>
<evidence type="ECO:0000313" key="5">
    <source>
        <dbReference type="EMBL" id="EDS34730.1"/>
    </source>
</evidence>
<dbReference type="EnsemblMetazoa" id="CPIJ010729-RA">
    <property type="protein sequence ID" value="CPIJ010729-PA"/>
    <property type="gene ID" value="CPIJ010729"/>
</dbReference>
<accession>B0WU16</accession>
<dbReference type="GO" id="GO:0007608">
    <property type="term" value="P:sensory perception of smell"/>
    <property type="evidence" value="ECO:0007669"/>
    <property type="project" value="TreeGrafter"/>
</dbReference>
<dbReference type="AlphaFoldDB" id="B0WU16"/>
<dbReference type="KEGG" id="cqu:CpipJ_CPIJ010729"/>
<keyword evidence="7" id="KW-1185">Reference proteome</keyword>
<reference evidence="6" key="2">
    <citation type="submission" date="2021-02" db="UniProtKB">
        <authorList>
            <consortium name="EnsemblMetazoa"/>
        </authorList>
    </citation>
    <scope>IDENTIFICATION</scope>
    <source>
        <strain evidence="6">JHB</strain>
    </source>
</reference>
<dbReference type="InterPro" id="IPR006170">
    <property type="entry name" value="PBP/GOBP"/>
</dbReference>
<dbReference type="EMBL" id="DS232098">
    <property type="protein sequence ID" value="EDS34730.1"/>
    <property type="molecule type" value="Genomic_DNA"/>
</dbReference>
<dbReference type="SUPFAM" id="SSF47565">
    <property type="entry name" value="Insect pheromone/odorant-binding proteins"/>
    <property type="match status" value="2"/>
</dbReference>
<dbReference type="VEuPathDB" id="VectorBase:CQUJHB008082"/>
<dbReference type="HOGENOM" id="CLU_1290099_0_0_1"/>
<organism>
    <name type="scientific">Culex quinquefasciatus</name>
    <name type="common">Southern house mosquito</name>
    <name type="synonym">Culex pungens</name>
    <dbReference type="NCBI Taxonomy" id="7176"/>
    <lineage>
        <taxon>Eukaryota</taxon>
        <taxon>Metazoa</taxon>
        <taxon>Ecdysozoa</taxon>
        <taxon>Arthropoda</taxon>
        <taxon>Hexapoda</taxon>
        <taxon>Insecta</taxon>
        <taxon>Pterygota</taxon>
        <taxon>Neoptera</taxon>
        <taxon>Endopterygota</taxon>
        <taxon>Diptera</taxon>
        <taxon>Nematocera</taxon>
        <taxon>Culicoidea</taxon>
        <taxon>Culicidae</taxon>
        <taxon>Culicinae</taxon>
        <taxon>Culicini</taxon>
        <taxon>Culex</taxon>
        <taxon>Culex</taxon>
    </lineage>
</organism>
<dbReference type="CDD" id="cd23992">
    <property type="entry name" value="PBP_GOBP"/>
    <property type="match status" value="2"/>
</dbReference>
<proteinExistence type="inferred from homology"/>
<dbReference type="GO" id="GO:0005549">
    <property type="term" value="F:odorant binding"/>
    <property type="evidence" value="ECO:0007669"/>
    <property type="project" value="InterPro"/>
</dbReference>
<dbReference type="PANTHER" id="PTHR11857">
    <property type="entry name" value="ODORANT BINDING PROTEIN-RELATED"/>
    <property type="match status" value="1"/>
</dbReference>
<dbReference type="VEuPathDB" id="VectorBase:CQUJHB015795"/>
<keyword evidence="3" id="KW-0964">Secreted</keyword>
<dbReference type="InterPro" id="IPR036728">
    <property type="entry name" value="PBP_GOBP_sf"/>
</dbReference>
<evidence type="ECO:0000256" key="4">
    <source>
        <dbReference type="ARBA" id="ARBA00022729"/>
    </source>
</evidence>
<evidence type="ECO:0000256" key="2">
    <source>
        <dbReference type="ARBA" id="ARBA00008098"/>
    </source>
</evidence>
<evidence type="ECO:0000313" key="7">
    <source>
        <dbReference type="Proteomes" id="UP000002320"/>
    </source>
</evidence>
<protein>
    <submittedName>
        <fullName evidence="5 6">Odorant-binding protein 56e</fullName>
    </submittedName>
</protein>
<comment type="subcellular location">
    <subcellularLocation>
        <location evidence="1">Secreted</location>
    </subcellularLocation>
</comment>
<gene>
    <name evidence="6" type="primary">6043198</name>
    <name evidence="5" type="ORF">CpipJ_CPIJ010729</name>
</gene>
<evidence type="ECO:0000256" key="3">
    <source>
        <dbReference type="ARBA" id="ARBA00022525"/>
    </source>
</evidence>
<name>B0WU16_CULQU</name>
<dbReference type="OrthoDB" id="6595846at2759"/>
<sequence length="214" mass="25103">MTLNEHRCRDLEEATDEDVQVYRDAQYPQTRTARCFYDCMYQYYGISDGHRFCRETFLNRVLDRSQPEQAQQYVRKAADRCERLERGDRCELAADIHSCINDEEYLTSPPTTPQQICRDREGASIDDVRLVNESRPPRTRVQQCFLDCLYQRLGYSDGRRFLSEGFLRQAMLGAEHDERRRVFMVALARRCDGLVSEDRCQLAAGIRACIFQKS</sequence>